<gene>
    <name evidence="1" type="ORF">RM533_08680</name>
</gene>
<evidence type="ECO:0000313" key="1">
    <source>
        <dbReference type="EMBL" id="MDT0576260.1"/>
    </source>
</evidence>
<reference evidence="1 2" key="1">
    <citation type="submission" date="2023-09" db="EMBL/GenBank/DDBJ databases">
        <authorList>
            <person name="Rey-Velasco X."/>
        </authorList>
    </citation>
    <scope>NUCLEOTIDE SEQUENCE [LARGE SCALE GENOMIC DNA]</scope>
    <source>
        <strain evidence="1 2">F390</strain>
    </source>
</reference>
<comment type="caution">
    <text evidence="1">The sequence shown here is derived from an EMBL/GenBank/DDBJ whole genome shotgun (WGS) entry which is preliminary data.</text>
</comment>
<dbReference type="Proteomes" id="UP001259803">
    <property type="component" value="Unassembled WGS sequence"/>
</dbReference>
<sequence>MGGTLFSADDYKEFFELRAQLVRWIDGIFGDFDLLCTPTVGQLAP</sequence>
<dbReference type="EMBL" id="JAVRHS010000006">
    <property type="protein sequence ID" value="MDT0576260.1"/>
    <property type="molecule type" value="Genomic_DNA"/>
</dbReference>
<dbReference type="RefSeq" id="WP_311340838.1">
    <property type="nucleotide sequence ID" value="NZ_JAVRHS010000006.1"/>
</dbReference>
<name>A0ABU2ZI38_9SPHN</name>
<accession>A0ABU2ZI38</accession>
<evidence type="ECO:0008006" key="3">
    <source>
        <dbReference type="Google" id="ProtNLM"/>
    </source>
</evidence>
<keyword evidence="2" id="KW-1185">Reference proteome</keyword>
<evidence type="ECO:0000313" key="2">
    <source>
        <dbReference type="Proteomes" id="UP001259803"/>
    </source>
</evidence>
<proteinExistence type="predicted"/>
<organism evidence="1 2">
    <name type="scientific">Croceicoccus esteveae</name>
    <dbReference type="NCBI Taxonomy" id="3075597"/>
    <lineage>
        <taxon>Bacteria</taxon>
        <taxon>Pseudomonadati</taxon>
        <taxon>Pseudomonadota</taxon>
        <taxon>Alphaproteobacteria</taxon>
        <taxon>Sphingomonadales</taxon>
        <taxon>Erythrobacteraceae</taxon>
        <taxon>Croceicoccus</taxon>
    </lineage>
</organism>
<protein>
    <recommendedName>
        <fullName evidence="3">Amidase domain-containing protein</fullName>
    </recommendedName>
</protein>
<dbReference type="InterPro" id="IPR036928">
    <property type="entry name" value="AS_sf"/>
</dbReference>
<dbReference type="SUPFAM" id="SSF75304">
    <property type="entry name" value="Amidase signature (AS) enzymes"/>
    <property type="match status" value="1"/>
</dbReference>